<dbReference type="EMBL" id="JAYMYS010000002">
    <property type="protein sequence ID" value="KAK7406373.1"/>
    <property type="molecule type" value="Genomic_DNA"/>
</dbReference>
<gene>
    <name evidence="1" type="ORF">VNO78_07997</name>
</gene>
<reference evidence="1 2" key="1">
    <citation type="submission" date="2024-01" db="EMBL/GenBank/DDBJ databases">
        <title>The genomes of 5 underutilized Papilionoideae crops provide insights into root nodulation and disease resistanc.</title>
        <authorList>
            <person name="Jiang F."/>
        </authorList>
    </citation>
    <scope>NUCLEOTIDE SEQUENCE [LARGE SCALE GENOMIC DNA]</scope>
    <source>
        <strain evidence="1">DUOXIRENSHENG_FW03</strain>
        <tissue evidence="1">Leaves</tissue>
    </source>
</reference>
<evidence type="ECO:0000313" key="1">
    <source>
        <dbReference type="EMBL" id="KAK7406373.1"/>
    </source>
</evidence>
<proteinExistence type="predicted"/>
<organism evidence="1 2">
    <name type="scientific">Psophocarpus tetragonolobus</name>
    <name type="common">Winged bean</name>
    <name type="synonym">Dolichos tetragonolobus</name>
    <dbReference type="NCBI Taxonomy" id="3891"/>
    <lineage>
        <taxon>Eukaryota</taxon>
        <taxon>Viridiplantae</taxon>
        <taxon>Streptophyta</taxon>
        <taxon>Embryophyta</taxon>
        <taxon>Tracheophyta</taxon>
        <taxon>Spermatophyta</taxon>
        <taxon>Magnoliopsida</taxon>
        <taxon>eudicotyledons</taxon>
        <taxon>Gunneridae</taxon>
        <taxon>Pentapetalae</taxon>
        <taxon>rosids</taxon>
        <taxon>fabids</taxon>
        <taxon>Fabales</taxon>
        <taxon>Fabaceae</taxon>
        <taxon>Papilionoideae</taxon>
        <taxon>50 kb inversion clade</taxon>
        <taxon>NPAAA clade</taxon>
        <taxon>indigoferoid/millettioid clade</taxon>
        <taxon>Phaseoleae</taxon>
        <taxon>Psophocarpus</taxon>
    </lineage>
</organism>
<comment type="caution">
    <text evidence="1">The sequence shown here is derived from an EMBL/GenBank/DDBJ whole genome shotgun (WGS) entry which is preliminary data.</text>
</comment>
<keyword evidence="2" id="KW-1185">Reference proteome</keyword>
<accession>A0AAN9XSK1</accession>
<dbReference type="Proteomes" id="UP001386955">
    <property type="component" value="Unassembled WGS sequence"/>
</dbReference>
<evidence type="ECO:0000313" key="2">
    <source>
        <dbReference type="Proteomes" id="UP001386955"/>
    </source>
</evidence>
<dbReference type="AlphaFoldDB" id="A0AAN9XSK1"/>
<name>A0AAN9XSK1_PSOTE</name>
<protein>
    <submittedName>
        <fullName evidence="1">Uncharacterized protein</fullName>
    </submittedName>
</protein>
<sequence>MLKLGLYVHDVSPWKIITSIYVGITIAIYISLLPEVEESLSASGNQYLIDHHAQNLDVESNSLNAVTTNQCFQQQSGCCYYVTLRREFQSASQPWPRSR</sequence>